<evidence type="ECO:0000313" key="2">
    <source>
        <dbReference type="EMBL" id="KIN03034.1"/>
    </source>
</evidence>
<reference evidence="3" key="2">
    <citation type="submission" date="2015-01" db="EMBL/GenBank/DDBJ databases">
        <title>Evolutionary Origins and Diversification of the Mycorrhizal Mutualists.</title>
        <authorList>
            <consortium name="DOE Joint Genome Institute"/>
            <consortium name="Mycorrhizal Genomics Consortium"/>
            <person name="Kohler A."/>
            <person name="Kuo A."/>
            <person name="Nagy L.G."/>
            <person name="Floudas D."/>
            <person name="Copeland A."/>
            <person name="Barry K.W."/>
            <person name="Cichocki N."/>
            <person name="Veneault-Fourrey C."/>
            <person name="LaButti K."/>
            <person name="Lindquist E.A."/>
            <person name="Lipzen A."/>
            <person name="Lundell T."/>
            <person name="Morin E."/>
            <person name="Murat C."/>
            <person name="Riley R."/>
            <person name="Ohm R."/>
            <person name="Sun H."/>
            <person name="Tunlid A."/>
            <person name="Henrissat B."/>
            <person name="Grigoriev I.V."/>
            <person name="Hibbett D.S."/>
            <person name="Martin F."/>
        </authorList>
    </citation>
    <scope>NUCLEOTIDE SEQUENCE [LARGE SCALE GENOMIC DNA]</scope>
    <source>
        <strain evidence="3">Zn</strain>
    </source>
</reference>
<proteinExistence type="predicted"/>
<dbReference type="InParanoid" id="A0A0C3CVK3"/>
<dbReference type="EMBL" id="KN832874">
    <property type="protein sequence ID" value="KIN03034.1"/>
    <property type="molecule type" value="Genomic_DNA"/>
</dbReference>
<dbReference type="OrthoDB" id="5227693at2759"/>
<protein>
    <submittedName>
        <fullName evidence="2">Uncharacterized protein</fullName>
    </submittedName>
</protein>
<dbReference type="HOGENOM" id="CLU_034024_0_0_1"/>
<evidence type="ECO:0000256" key="1">
    <source>
        <dbReference type="SAM" id="SignalP"/>
    </source>
</evidence>
<name>A0A0C3CVK3_OIDMZ</name>
<keyword evidence="1" id="KW-0732">Signal</keyword>
<dbReference type="Proteomes" id="UP000054321">
    <property type="component" value="Unassembled WGS sequence"/>
</dbReference>
<organism evidence="2 3">
    <name type="scientific">Oidiodendron maius (strain Zn)</name>
    <dbReference type="NCBI Taxonomy" id="913774"/>
    <lineage>
        <taxon>Eukaryota</taxon>
        <taxon>Fungi</taxon>
        <taxon>Dikarya</taxon>
        <taxon>Ascomycota</taxon>
        <taxon>Pezizomycotina</taxon>
        <taxon>Leotiomycetes</taxon>
        <taxon>Leotiomycetes incertae sedis</taxon>
        <taxon>Myxotrichaceae</taxon>
        <taxon>Oidiodendron</taxon>
    </lineage>
</organism>
<dbReference type="AlphaFoldDB" id="A0A0C3CVK3"/>
<dbReference type="STRING" id="913774.A0A0C3CVK3"/>
<feature type="signal peptide" evidence="1">
    <location>
        <begin position="1"/>
        <end position="22"/>
    </location>
</feature>
<reference evidence="2 3" key="1">
    <citation type="submission" date="2014-04" db="EMBL/GenBank/DDBJ databases">
        <authorList>
            <consortium name="DOE Joint Genome Institute"/>
            <person name="Kuo A."/>
            <person name="Martino E."/>
            <person name="Perotto S."/>
            <person name="Kohler A."/>
            <person name="Nagy L.G."/>
            <person name="Floudas D."/>
            <person name="Copeland A."/>
            <person name="Barry K.W."/>
            <person name="Cichocki N."/>
            <person name="Veneault-Fourrey C."/>
            <person name="LaButti K."/>
            <person name="Lindquist E.A."/>
            <person name="Lipzen A."/>
            <person name="Lundell T."/>
            <person name="Morin E."/>
            <person name="Murat C."/>
            <person name="Sun H."/>
            <person name="Tunlid A."/>
            <person name="Henrissat B."/>
            <person name="Grigoriev I.V."/>
            <person name="Hibbett D.S."/>
            <person name="Martin F."/>
            <person name="Nordberg H.P."/>
            <person name="Cantor M.N."/>
            <person name="Hua S.X."/>
        </authorList>
    </citation>
    <scope>NUCLEOTIDE SEQUENCE [LARGE SCALE GENOMIC DNA]</scope>
    <source>
        <strain evidence="2 3">Zn</strain>
    </source>
</reference>
<keyword evidence="3" id="KW-1185">Reference proteome</keyword>
<feature type="chain" id="PRO_5002162785" evidence="1">
    <location>
        <begin position="23"/>
        <end position="561"/>
    </location>
</feature>
<accession>A0A0C3CVK3</accession>
<evidence type="ECO:0000313" key="3">
    <source>
        <dbReference type="Proteomes" id="UP000054321"/>
    </source>
</evidence>
<sequence length="561" mass="63261">MADPVALTALVVSLIALLATTGQLLQQYFSTADGFRRCQPSVMGLWAKKTKLRFRWREFRFETVFSIPRIIYGPVHDEAGKAGEIATGLCSLIDTKESLEGSMTFPGWASTYDARRYYSSDELACWVPLLAQLHAQGRQAVKYFPQKPGSVENDTMIPAIQIIQKSWDFMPPDVVRPMASSTVSDIAIIARRLGMTWKSFDPGSGSMRAEGNGHVITSTMVRSLGTVLQYSFTSKENAGNCSYIPLREADKLGFGLVEFDHRLFGPSMPRDLDVGSYEGIASTLTLVTSGHIGQSSPAGIESTLRFLSDRMDSSRDFIPGLNDLVPLCSAMLSVAPSAPKDRWINRIPAPNMYQKGVTSSMEGFRVFESRLQDIVHERLDLASNQSQHVLACLRQLREKFGRRWENEQDWEHWDYLTEEDGQDTEQSAKGVVMQYHIEMTTYLQRSNVVYRHLVGEHVLMAINHINSLRDNQSFGLADGSSDLLMSSMSVYFDRLPVTTQKVVEKCNYWNPSVRLTIEEVEDAWFSMIFRAFCWQRSHVMISGVPPLPSEYWNSKMPVYIG</sequence>
<gene>
    <name evidence="2" type="ORF">OIDMADRAFT_144132</name>
</gene>